<dbReference type="PANTHER" id="PTHR11276:SF28">
    <property type="entry name" value="DNA POLYMERASE LAMBDA"/>
    <property type="match status" value="1"/>
</dbReference>
<evidence type="ECO:0000256" key="5">
    <source>
        <dbReference type="ARBA" id="ARBA00022695"/>
    </source>
</evidence>
<name>A0A8C4X203_EPTBU</name>
<evidence type="ECO:0000256" key="11">
    <source>
        <dbReference type="ARBA" id="ARBA00023242"/>
    </source>
</evidence>
<dbReference type="InterPro" id="IPR010996">
    <property type="entry name" value="HHH_MUS81"/>
</dbReference>
<evidence type="ECO:0000313" key="16">
    <source>
        <dbReference type="Ensembl" id="ENSEBUP00000027581.1"/>
    </source>
</evidence>
<evidence type="ECO:0000256" key="4">
    <source>
        <dbReference type="ARBA" id="ARBA00022679"/>
    </source>
</evidence>
<dbReference type="InterPro" id="IPR027421">
    <property type="entry name" value="DNA_pol_lamdba_lyase_dom_sf"/>
</dbReference>
<comment type="catalytic activity">
    <reaction evidence="12 14">
        <text>DNA(n) + a 2'-deoxyribonucleoside 5'-triphosphate = DNA(n+1) + diphosphate</text>
        <dbReference type="Rhea" id="RHEA:22508"/>
        <dbReference type="Rhea" id="RHEA-COMP:17339"/>
        <dbReference type="Rhea" id="RHEA-COMP:17340"/>
        <dbReference type="ChEBI" id="CHEBI:33019"/>
        <dbReference type="ChEBI" id="CHEBI:61560"/>
        <dbReference type="ChEBI" id="CHEBI:173112"/>
        <dbReference type="EC" id="2.7.7.7"/>
    </reaction>
</comment>
<comment type="similarity">
    <text evidence="2 14">Belongs to the DNA polymerase type-X family.</text>
</comment>
<comment type="function">
    <text evidence="14">DNA polymerase that functions in several pathways of DNA repair. Involved in base excision repair (BER) responsible for repair of lesions that give rise to abasic (AP) sites in DNA. Also contributes to DNA double-strand break repair by non-homologous end joining and homologous recombination. Has both template-dependent and template-independent (terminal transferase) DNA polymerase activities. Has also a 5'-deoxyribose-5-phosphate lyase (dRP lyase) activity.</text>
</comment>
<dbReference type="Pfam" id="PF10391">
    <property type="entry name" value="DNA_pol_lambd_f"/>
    <property type="match status" value="1"/>
</dbReference>
<dbReference type="GO" id="GO:0003677">
    <property type="term" value="F:DNA binding"/>
    <property type="evidence" value="ECO:0007669"/>
    <property type="project" value="UniProtKB-UniRule"/>
</dbReference>
<dbReference type="GO" id="GO:0006303">
    <property type="term" value="P:double-strand break repair via nonhomologous end joining"/>
    <property type="evidence" value="ECO:0007669"/>
    <property type="project" value="TreeGrafter"/>
</dbReference>
<feature type="domain" description="DNA-directed DNA polymerase X" evidence="15">
    <location>
        <begin position="50"/>
        <end position="327"/>
    </location>
</feature>
<reference evidence="16" key="1">
    <citation type="submission" date="2025-08" db="UniProtKB">
        <authorList>
            <consortium name="Ensembl"/>
        </authorList>
    </citation>
    <scope>IDENTIFICATION</scope>
</reference>
<keyword evidence="9 14" id="KW-0239">DNA-directed DNA polymerase</keyword>
<keyword evidence="11 14" id="KW-0539">Nucleus</keyword>
<dbReference type="Ensembl" id="ENSEBUT00000028157.1">
    <property type="protein sequence ID" value="ENSEBUP00000027581.1"/>
    <property type="gene ID" value="ENSEBUG00000016884.1"/>
</dbReference>
<dbReference type="FunFam" id="1.10.150.20:FF:000010">
    <property type="entry name" value="DNA polymerase lambda"/>
    <property type="match status" value="1"/>
</dbReference>
<keyword evidence="8 14" id="KW-0227">DNA damage</keyword>
<evidence type="ECO:0000256" key="14">
    <source>
        <dbReference type="RuleBase" id="RU366014"/>
    </source>
</evidence>
<dbReference type="InterPro" id="IPR028207">
    <property type="entry name" value="DNA_pol_B_palm_palm"/>
</dbReference>
<evidence type="ECO:0000313" key="17">
    <source>
        <dbReference type="Proteomes" id="UP000694388"/>
    </source>
</evidence>
<evidence type="ECO:0000256" key="2">
    <source>
        <dbReference type="ARBA" id="ARBA00008323"/>
    </source>
</evidence>
<keyword evidence="3" id="KW-0237">DNA synthesis</keyword>
<proteinExistence type="inferred from homology"/>
<dbReference type="SUPFAM" id="SSF47802">
    <property type="entry name" value="DNA polymerase beta, N-terminal domain-like"/>
    <property type="match status" value="1"/>
</dbReference>
<dbReference type="PANTHER" id="PTHR11276">
    <property type="entry name" value="DNA POLYMERASE TYPE-X FAMILY MEMBER"/>
    <property type="match status" value="1"/>
</dbReference>
<evidence type="ECO:0000256" key="12">
    <source>
        <dbReference type="ARBA" id="ARBA00049244"/>
    </source>
</evidence>
<evidence type="ECO:0000256" key="9">
    <source>
        <dbReference type="ARBA" id="ARBA00022932"/>
    </source>
</evidence>
<dbReference type="Gene3D" id="1.10.150.110">
    <property type="entry name" value="DNA polymerase beta, N-terminal domain-like"/>
    <property type="match status" value="1"/>
</dbReference>
<keyword evidence="10 14" id="KW-0234">DNA repair</keyword>
<dbReference type="InterPro" id="IPR002008">
    <property type="entry name" value="DNA_pol_X_beta-like"/>
</dbReference>
<evidence type="ECO:0000259" key="15">
    <source>
        <dbReference type="SMART" id="SM00483"/>
    </source>
</evidence>
<dbReference type="Pfam" id="PF14716">
    <property type="entry name" value="HHH_8"/>
    <property type="match status" value="1"/>
</dbReference>
<protein>
    <recommendedName>
        <fullName evidence="14">DNA polymerase</fullName>
        <ecNumber evidence="14">2.7.7.7</ecNumber>
    </recommendedName>
</protein>
<dbReference type="PRINTS" id="PR00869">
    <property type="entry name" value="DNAPOLX"/>
</dbReference>
<dbReference type="Proteomes" id="UP000694388">
    <property type="component" value="Unplaced"/>
</dbReference>
<evidence type="ECO:0000256" key="13">
    <source>
        <dbReference type="PIRSR" id="PIRSR622312-50"/>
    </source>
</evidence>
<dbReference type="GeneTree" id="ENSGT00940000158515"/>
<evidence type="ECO:0000256" key="6">
    <source>
        <dbReference type="ARBA" id="ARBA00022705"/>
    </source>
</evidence>
<keyword evidence="5 14" id="KW-0548">Nucleotidyltransferase</keyword>
<dbReference type="CDD" id="cd00141">
    <property type="entry name" value="NT_POLXc"/>
    <property type="match status" value="1"/>
</dbReference>
<dbReference type="InterPro" id="IPR022312">
    <property type="entry name" value="DNA_pol_X"/>
</dbReference>
<dbReference type="Pfam" id="PF14792">
    <property type="entry name" value="DNA_pol_B_palm"/>
    <property type="match status" value="1"/>
</dbReference>
<keyword evidence="17" id="KW-1185">Reference proteome</keyword>
<reference evidence="16" key="2">
    <citation type="submission" date="2025-09" db="UniProtKB">
        <authorList>
            <consortium name="Ensembl"/>
        </authorList>
    </citation>
    <scope>IDENTIFICATION</scope>
</reference>
<dbReference type="SMART" id="SM00483">
    <property type="entry name" value="POLXc"/>
    <property type="match status" value="1"/>
</dbReference>
<dbReference type="GO" id="GO:0003887">
    <property type="term" value="F:DNA-directed DNA polymerase activity"/>
    <property type="evidence" value="ECO:0007669"/>
    <property type="project" value="UniProtKB-UniRule"/>
</dbReference>
<keyword evidence="4 14" id="KW-0808">Transferase</keyword>
<evidence type="ECO:0000256" key="1">
    <source>
        <dbReference type="ARBA" id="ARBA00004123"/>
    </source>
</evidence>
<evidence type="ECO:0000256" key="10">
    <source>
        <dbReference type="ARBA" id="ARBA00023204"/>
    </source>
</evidence>
<comment type="subcellular location">
    <subcellularLocation>
        <location evidence="1 14">Nucleus</location>
    </subcellularLocation>
</comment>
<feature type="active site" description="Nucleophile; Schiff-base intermediate with DNA; for 5'-dRP lyase activity" evidence="13">
    <location>
        <position position="108"/>
    </location>
</feature>
<accession>A0A8C4X203</accession>
<evidence type="ECO:0000256" key="7">
    <source>
        <dbReference type="ARBA" id="ARBA00022723"/>
    </source>
</evidence>
<dbReference type="EC" id="2.7.7.7" evidence="14"/>
<dbReference type="PRINTS" id="PR00870">
    <property type="entry name" value="DNAPOLXBETA"/>
</dbReference>
<dbReference type="GO" id="GO:0046872">
    <property type="term" value="F:metal ion binding"/>
    <property type="evidence" value="ECO:0007669"/>
    <property type="project" value="UniProtKB-UniRule"/>
</dbReference>
<keyword evidence="7" id="KW-0479">Metal-binding</keyword>
<sequence length="427" mass="48411">MVTPYFVIDSLVLRFLWVKKGAKFMCFDWYFGHFPLSPFHFLYLHSPQSFVLSSITSILCPFSPLTLSFLNCPFYNKAINALKVHPTPITSFEEARSIVGIGNRLADKIAEILATGHLRQAECLPDSIATLTLFTGIWGVGHNTAQAWYRQGLRSLEDVRNQATLTRQQEIGLQLYHELQQRIPRAEVDCIEHTVQEAAVAVDPAIRVVACGSYRRGRDTCGDVDLLVTQVDEGGSIAHRALPLILARLRTEGEVSGLIRALRRGGGRSHKRLRLGLRPEGWEFPRLPWGLARSRSPSLLRRKCGCLDQRWEGRCARGRSVHQFERSWHFAKQQGSCVRHSWWERTFSVQAFSNWHPKPVSGCRRGLCRWSWTWTSGRGFESHRGGSSRCDRTRRGRYPGPALPTEDPLGPFSFWVCVSVCGPVLSK</sequence>
<dbReference type="InterPro" id="IPR002054">
    <property type="entry name" value="DNA-dir_DNA_pol_X"/>
</dbReference>
<keyword evidence="6" id="KW-0235">DNA replication</keyword>
<organism evidence="16 17">
    <name type="scientific">Eptatretus burgeri</name>
    <name type="common">Inshore hagfish</name>
    <dbReference type="NCBI Taxonomy" id="7764"/>
    <lineage>
        <taxon>Eukaryota</taxon>
        <taxon>Metazoa</taxon>
        <taxon>Chordata</taxon>
        <taxon>Craniata</taxon>
        <taxon>Vertebrata</taxon>
        <taxon>Cyclostomata</taxon>
        <taxon>Myxini</taxon>
        <taxon>Myxiniformes</taxon>
        <taxon>Myxinidae</taxon>
        <taxon>Eptatretinae</taxon>
        <taxon>Eptatretus</taxon>
    </lineage>
</organism>
<dbReference type="SUPFAM" id="SSF81301">
    <property type="entry name" value="Nucleotidyltransferase"/>
    <property type="match status" value="1"/>
</dbReference>
<dbReference type="AlphaFoldDB" id="A0A8C4X203"/>
<dbReference type="Gene3D" id="3.30.460.10">
    <property type="entry name" value="Beta Polymerase, domain 2"/>
    <property type="match status" value="1"/>
</dbReference>
<dbReference type="InterPro" id="IPR018944">
    <property type="entry name" value="DNA_pol_lambd_fingers_domain"/>
</dbReference>
<evidence type="ECO:0000256" key="8">
    <source>
        <dbReference type="ARBA" id="ARBA00022763"/>
    </source>
</evidence>
<dbReference type="InterPro" id="IPR043519">
    <property type="entry name" value="NT_sf"/>
</dbReference>
<evidence type="ECO:0000256" key="3">
    <source>
        <dbReference type="ARBA" id="ARBA00022634"/>
    </source>
</evidence>
<dbReference type="Gene3D" id="1.10.150.20">
    <property type="entry name" value="5' to 3' exonuclease, C-terminal subdomain"/>
    <property type="match status" value="1"/>
</dbReference>
<dbReference type="SUPFAM" id="SSF81585">
    <property type="entry name" value="PsbU/PolX domain-like"/>
    <property type="match status" value="1"/>
</dbReference>
<dbReference type="GO" id="GO:0005634">
    <property type="term" value="C:nucleus"/>
    <property type="evidence" value="ECO:0007669"/>
    <property type="project" value="UniProtKB-SubCell"/>
</dbReference>